<dbReference type="PANTHER" id="PTHR38459">
    <property type="entry name" value="PROPHAGE BACTOPRENOL-LINKED GLUCOSE TRANSLOCASE HOMOLOG"/>
    <property type="match status" value="1"/>
</dbReference>
<evidence type="ECO:0000256" key="3">
    <source>
        <dbReference type="ARBA" id="ARBA00022692"/>
    </source>
</evidence>
<dbReference type="KEGG" id="lsw:GTO87_02275"/>
<evidence type="ECO:0000256" key="2">
    <source>
        <dbReference type="ARBA" id="ARBA00009399"/>
    </source>
</evidence>
<feature type="transmembrane region" description="Helical" evidence="6">
    <location>
        <begin position="81"/>
        <end position="103"/>
    </location>
</feature>
<dbReference type="Pfam" id="PF04138">
    <property type="entry name" value="GtrA_DPMS_TM"/>
    <property type="match status" value="1"/>
</dbReference>
<evidence type="ECO:0000259" key="7">
    <source>
        <dbReference type="Pfam" id="PF04138"/>
    </source>
</evidence>
<sequence length="140" mass="16133">MNKILTLVHKYRAILTYLFFGGATTLVNFGVYALFTTWIPLHYQVANFLAWLLSVLFAFFTNKVWVFGSHYTTVSNFFTELGAFFFYRALSYVLDAGIMFVGISLLHANGLLTKLVDQVVIVLLNYLFSKYLIFNNKLKK</sequence>
<evidence type="ECO:0000256" key="1">
    <source>
        <dbReference type="ARBA" id="ARBA00004141"/>
    </source>
</evidence>
<proteinExistence type="inferred from homology"/>
<dbReference type="Proteomes" id="UP000510886">
    <property type="component" value="Chromosome"/>
</dbReference>
<dbReference type="GO" id="GO:0000271">
    <property type="term" value="P:polysaccharide biosynthetic process"/>
    <property type="evidence" value="ECO:0007669"/>
    <property type="project" value="InterPro"/>
</dbReference>
<name>A0A7H9EK49_9LACO</name>
<keyword evidence="5 6" id="KW-0472">Membrane</keyword>
<evidence type="ECO:0000256" key="6">
    <source>
        <dbReference type="SAM" id="Phobius"/>
    </source>
</evidence>
<feature type="transmembrane region" description="Helical" evidence="6">
    <location>
        <begin position="41"/>
        <end position="60"/>
    </location>
</feature>
<keyword evidence="4 6" id="KW-1133">Transmembrane helix</keyword>
<evidence type="ECO:0000256" key="4">
    <source>
        <dbReference type="ARBA" id="ARBA00022989"/>
    </source>
</evidence>
<gene>
    <name evidence="8" type="ORF">GTO87_02275</name>
</gene>
<feature type="transmembrane region" description="Helical" evidence="6">
    <location>
        <begin position="12"/>
        <end position="35"/>
    </location>
</feature>
<reference evidence="8 9" key="1">
    <citation type="submission" date="2020-01" db="EMBL/GenBank/DDBJ databases">
        <title>Complete and circular genome sequences of six lactobacillus isolates from horses.</title>
        <authorList>
            <person name="Hassan H.M."/>
        </authorList>
    </citation>
    <scope>NUCLEOTIDE SEQUENCE [LARGE SCALE GENOMIC DNA]</scope>
    <source>
        <strain evidence="8 9">1A</strain>
    </source>
</reference>
<comment type="subcellular location">
    <subcellularLocation>
        <location evidence="1">Membrane</location>
        <topology evidence="1">Multi-pass membrane protein</topology>
    </subcellularLocation>
</comment>
<dbReference type="RefSeq" id="WP_180849377.1">
    <property type="nucleotide sequence ID" value="NZ_CP047418.1"/>
</dbReference>
<evidence type="ECO:0000313" key="8">
    <source>
        <dbReference type="EMBL" id="QLL77545.1"/>
    </source>
</evidence>
<evidence type="ECO:0000313" key="9">
    <source>
        <dbReference type="Proteomes" id="UP000510886"/>
    </source>
</evidence>
<accession>A0A7H9EK49</accession>
<protein>
    <submittedName>
        <fullName evidence="8">GtrA family protein</fullName>
    </submittedName>
</protein>
<dbReference type="InterPro" id="IPR007267">
    <property type="entry name" value="GtrA_DPMS_TM"/>
</dbReference>
<organism evidence="8 9">
    <name type="scientific">Ligilactobacillus saerimneri</name>
    <dbReference type="NCBI Taxonomy" id="228229"/>
    <lineage>
        <taxon>Bacteria</taxon>
        <taxon>Bacillati</taxon>
        <taxon>Bacillota</taxon>
        <taxon>Bacilli</taxon>
        <taxon>Lactobacillales</taxon>
        <taxon>Lactobacillaceae</taxon>
        <taxon>Ligilactobacillus</taxon>
    </lineage>
</organism>
<comment type="similarity">
    <text evidence="2">Belongs to the GtrA family.</text>
</comment>
<dbReference type="PANTHER" id="PTHR38459:SF5">
    <property type="entry name" value="CELL WALL TEICHOIC ACID GLYCOSYLATION PROTEIN GTCA"/>
    <property type="match status" value="1"/>
</dbReference>
<dbReference type="EMBL" id="CP047418">
    <property type="protein sequence ID" value="QLL77545.1"/>
    <property type="molecule type" value="Genomic_DNA"/>
</dbReference>
<dbReference type="InterPro" id="IPR051401">
    <property type="entry name" value="GtrA_CellWall_Glycosyl"/>
</dbReference>
<evidence type="ECO:0000256" key="5">
    <source>
        <dbReference type="ARBA" id="ARBA00023136"/>
    </source>
</evidence>
<feature type="domain" description="GtrA/DPMS transmembrane" evidence="7">
    <location>
        <begin position="17"/>
        <end position="134"/>
    </location>
</feature>
<feature type="transmembrane region" description="Helical" evidence="6">
    <location>
        <begin position="115"/>
        <end position="134"/>
    </location>
</feature>
<dbReference type="AlphaFoldDB" id="A0A7H9EK49"/>
<dbReference type="GO" id="GO:0005886">
    <property type="term" value="C:plasma membrane"/>
    <property type="evidence" value="ECO:0007669"/>
    <property type="project" value="TreeGrafter"/>
</dbReference>
<keyword evidence="3 6" id="KW-0812">Transmembrane</keyword>